<evidence type="ECO:0000256" key="6">
    <source>
        <dbReference type="ARBA" id="ARBA00023054"/>
    </source>
</evidence>
<keyword evidence="6 10" id="KW-0175">Coiled coil</keyword>
<dbReference type="Pfam" id="PF08234">
    <property type="entry name" value="Spindle_Spc25"/>
    <property type="match status" value="1"/>
</dbReference>
<accession>A0A8H7EU20</accession>
<evidence type="ECO:0000256" key="8">
    <source>
        <dbReference type="ARBA" id="ARBA00023328"/>
    </source>
</evidence>
<feature type="coiled-coil region" evidence="10">
    <location>
        <begin position="110"/>
        <end position="137"/>
    </location>
</feature>
<dbReference type="InterPro" id="IPR013255">
    <property type="entry name" value="Spc25_C"/>
</dbReference>
<proteinExistence type="inferred from homology"/>
<feature type="coiled-coil region" evidence="10">
    <location>
        <begin position="40"/>
        <end position="81"/>
    </location>
</feature>
<evidence type="ECO:0000256" key="1">
    <source>
        <dbReference type="ARBA" id="ARBA00006379"/>
    </source>
</evidence>
<dbReference type="InterPro" id="IPR045143">
    <property type="entry name" value="Spc25"/>
</dbReference>
<evidence type="ECO:0000256" key="3">
    <source>
        <dbReference type="ARBA" id="ARBA00022618"/>
    </source>
</evidence>
<feature type="domain" description="Chromosome segregation protein Spc25 C-terminal" evidence="11">
    <location>
        <begin position="166"/>
        <end position="232"/>
    </location>
</feature>
<evidence type="ECO:0000256" key="5">
    <source>
        <dbReference type="ARBA" id="ARBA00022838"/>
    </source>
</evidence>
<gene>
    <name evidence="12" type="ORF">EC973_007799</name>
</gene>
<dbReference type="Proteomes" id="UP000605846">
    <property type="component" value="Unassembled WGS sequence"/>
</dbReference>
<dbReference type="EMBL" id="JABAYA010000060">
    <property type="protein sequence ID" value="KAF7727283.1"/>
    <property type="molecule type" value="Genomic_DNA"/>
</dbReference>
<evidence type="ECO:0000256" key="9">
    <source>
        <dbReference type="RuleBase" id="RU367150"/>
    </source>
</evidence>
<name>A0A8H7EU20_9FUNG</name>
<dbReference type="PANTHER" id="PTHR14281">
    <property type="entry name" value="KINETOCHORE PROTEIN SPC25-RELATED"/>
    <property type="match status" value="1"/>
</dbReference>
<keyword evidence="3 9" id="KW-0132">Cell division</keyword>
<keyword evidence="8 9" id="KW-0137">Centromere</keyword>
<comment type="subunit">
    <text evidence="9">Component of the NDC80 complex.</text>
</comment>
<comment type="similarity">
    <text evidence="1 9">Belongs to the SPC25 family.</text>
</comment>
<keyword evidence="7 9" id="KW-0131">Cell cycle</keyword>
<evidence type="ECO:0000313" key="13">
    <source>
        <dbReference type="Proteomes" id="UP000605846"/>
    </source>
</evidence>
<evidence type="ECO:0000256" key="7">
    <source>
        <dbReference type="ARBA" id="ARBA00023306"/>
    </source>
</evidence>
<dbReference type="GO" id="GO:0031262">
    <property type="term" value="C:Ndc80 complex"/>
    <property type="evidence" value="ECO:0007669"/>
    <property type="project" value="InterPro"/>
</dbReference>
<dbReference type="FunFam" id="3.30.457.50:FF:000001">
    <property type="entry name" value="Probable kinetochore protein spc25"/>
    <property type="match status" value="1"/>
</dbReference>
<sequence>MANQMDSRVDLTNLLTRCHDMERRLDDMGHRYDVYIQRTMDNAKSKVEESDRERRQLLDDQKELEEQIEHVSHQIRDEGQKLAMKQECAAQLAKETEDLKQKHQIMAVRLTQAKAERNILKEKLVRIQADKNDMRRRHAIESKNAQAELDAIKDITRLRITSPGVDRTRFEFTHIDEHDLDRVFYVTLDIAATRVYSVSECVPELATVQELIDQLNKDRDLPKFIKQIRKAFCDATALS</sequence>
<dbReference type="Gene3D" id="3.30.457.50">
    <property type="entry name" value="Chromosome segregation protein Spc25"/>
    <property type="match status" value="1"/>
</dbReference>
<evidence type="ECO:0000259" key="11">
    <source>
        <dbReference type="Pfam" id="PF08234"/>
    </source>
</evidence>
<evidence type="ECO:0000256" key="10">
    <source>
        <dbReference type="SAM" id="Coils"/>
    </source>
</evidence>
<dbReference type="OrthoDB" id="6353017at2759"/>
<evidence type="ECO:0000256" key="4">
    <source>
        <dbReference type="ARBA" id="ARBA00022776"/>
    </source>
</evidence>
<comment type="function">
    <text evidence="9">Acts as a component of the essential kinetochore-associated NDC80 complex, which is required for chromosome segregation and spindle checkpoint activity.</text>
</comment>
<keyword evidence="5 9" id="KW-0995">Kinetochore</keyword>
<reference evidence="12" key="1">
    <citation type="submission" date="2020-01" db="EMBL/GenBank/DDBJ databases">
        <title>Genome Sequencing of Three Apophysomyces-Like Fungal Strains Confirms a Novel Fungal Genus in the Mucoromycota with divergent Burkholderia-like Endosymbiotic Bacteria.</title>
        <authorList>
            <person name="Stajich J.E."/>
            <person name="Macias A.M."/>
            <person name="Carter-House D."/>
            <person name="Lovett B."/>
            <person name="Kasson L.R."/>
            <person name="Berry K."/>
            <person name="Grigoriev I."/>
            <person name="Chang Y."/>
            <person name="Spatafora J."/>
            <person name="Kasson M.T."/>
        </authorList>
    </citation>
    <scope>NUCLEOTIDE SEQUENCE</scope>
    <source>
        <strain evidence="12">NRRL A-21654</strain>
    </source>
</reference>
<keyword evidence="9" id="KW-0539">Nucleus</keyword>
<dbReference type="AlphaFoldDB" id="A0A8H7EU20"/>
<evidence type="ECO:0000256" key="2">
    <source>
        <dbReference type="ARBA" id="ARBA00022454"/>
    </source>
</evidence>
<keyword evidence="4 9" id="KW-0498">Mitosis</keyword>
<comment type="caution">
    <text evidence="12">The sequence shown here is derived from an EMBL/GenBank/DDBJ whole genome shotgun (WGS) entry which is preliminary data.</text>
</comment>
<dbReference type="GO" id="GO:0005634">
    <property type="term" value="C:nucleus"/>
    <property type="evidence" value="ECO:0007669"/>
    <property type="project" value="UniProtKB-SubCell"/>
</dbReference>
<protein>
    <recommendedName>
        <fullName evidence="9">Kinetochore protein SPC25</fullName>
    </recommendedName>
</protein>
<organism evidence="12 13">
    <name type="scientific">Apophysomyces ossiformis</name>
    <dbReference type="NCBI Taxonomy" id="679940"/>
    <lineage>
        <taxon>Eukaryota</taxon>
        <taxon>Fungi</taxon>
        <taxon>Fungi incertae sedis</taxon>
        <taxon>Mucoromycota</taxon>
        <taxon>Mucoromycotina</taxon>
        <taxon>Mucoromycetes</taxon>
        <taxon>Mucorales</taxon>
        <taxon>Mucorineae</taxon>
        <taxon>Mucoraceae</taxon>
        <taxon>Apophysomyces</taxon>
    </lineage>
</organism>
<dbReference type="PANTHER" id="PTHR14281:SF0">
    <property type="entry name" value="KINETOCHORE PROTEIN SPC25"/>
    <property type="match status" value="1"/>
</dbReference>
<dbReference type="CDD" id="cd23784">
    <property type="entry name" value="RWD_Spc25"/>
    <property type="match status" value="1"/>
</dbReference>
<dbReference type="GO" id="GO:0007059">
    <property type="term" value="P:chromosome segregation"/>
    <property type="evidence" value="ECO:0007669"/>
    <property type="project" value="InterPro"/>
</dbReference>
<dbReference type="GO" id="GO:0051301">
    <property type="term" value="P:cell division"/>
    <property type="evidence" value="ECO:0007669"/>
    <property type="project" value="UniProtKB-UniRule"/>
</dbReference>
<comment type="subcellular location">
    <subcellularLocation>
        <location evidence="9">Nucleus</location>
    </subcellularLocation>
    <subcellularLocation>
        <location evidence="9">Chromosome</location>
        <location evidence="9">Centromere</location>
        <location evidence="9">Kinetochore</location>
    </subcellularLocation>
</comment>
<keyword evidence="13" id="KW-1185">Reference proteome</keyword>
<keyword evidence="2 9" id="KW-0158">Chromosome</keyword>
<evidence type="ECO:0000313" key="12">
    <source>
        <dbReference type="EMBL" id="KAF7727283.1"/>
    </source>
</evidence>